<dbReference type="Pfam" id="PF13193">
    <property type="entry name" value="AMP-binding_C"/>
    <property type="match status" value="1"/>
</dbReference>
<keyword evidence="2" id="KW-0436">Ligase</keyword>
<dbReference type="SUPFAM" id="SSF56801">
    <property type="entry name" value="Acetyl-CoA synthetase-like"/>
    <property type="match status" value="1"/>
</dbReference>
<evidence type="ECO:0000313" key="5">
    <source>
        <dbReference type="EMBL" id="MFC7318738.1"/>
    </source>
</evidence>
<gene>
    <name evidence="5" type="ORF">ACFQPE_18335</name>
</gene>
<dbReference type="InterPro" id="IPR020845">
    <property type="entry name" value="AMP-binding_CS"/>
</dbReference>
<dbReference type="Gene3D" id="3.30.300.30">
    <property type="match status" value="1"/>
</dbReference>
<dbReference type="InterPro" id="IPR045851">
    <property type="entry name" value="AMP-bd_C_sf"/>
</dbReference>
<dbReference type="Proteomes" id="UP001596547">
    <property type="component" value="Unassembled WGS sequence"/>
</dbReference>
<dbReference type="InterPro" id="IPR000873">
    <property type="entry name" value="AMP-dep_synth/lig_dom"/>
</dbReference>
<dbReference type="RefSeq" id="WP_276306424.1">
    <property type="nucleotide sequence ID" value="NZ_CP119993.1"/>
</dbReference>
<dbReference type="InterPro" id="IPR042099">
    <property type="entry name" value="ANL_N_sf"/>
</dbReference>
<dbReference type="EMBL" id="JBHTBF010000003">
    <property type="protein sequence ID" value="MFC7318738.1"/>
    <property type="molecule type" value="Genomic_DNA"/>
</dbReference>
<sequence length="530" mass="57977">MSWPTTLPEVLGRSAEEHGEREAIVWDDRRITYADLQRRVDRFARGLLAMGVGHGDRVGVLAENRPEWFVANYAAQRIGATMVGLNTWYTADELSYALAATDVSTLVTVDSFLDTDYRKLLTAVAPELEGCAPGALDCERLPYLQRAIVVGDAPEWAFRWSDVLDRGESVGEARLSAATETVRPDDDAYVLFSSGTTGRPKPIVLRHDGLATNPRSVGARMGVSADDCVWLAVPLFFSYAACNASVTALSHGATLVLQSEFDADAAVELIAEERCTVLYGMGNMYRRLERSDGVRDALDSVRVAMAIAPRSLRERLEALGADVALTGYGLTEVCAICAVTDHEAHEEARLGTVGHPLANVDVRVVDPDTDREVPPGDEGEIRLRARTLFREYRTMPERTRAAFDPAGYFRTGDLGRLTPAGRLVFEGRLKDIIKTGGINVSPTEVESVIGDHPAVDAVTVLGLPHDERDEVVAAVVRPVEGETLTADAVREHCRERLSSYKVPTVVEFRSDPFPRTATGKVRKDVVRESL</sequence>
<dbReference type="Pfam" id="PF00501">
    <property type="entry name" value="AMP-binding"/>
    <property type="match status" value="1"/>
</dbReference>
<reference evidence="5 6" key="1">
    <citation type="journal article" date="2019" name="Int. J. Syst. Evol. Microbiol.">
        <title>The Global Catalogue of Microorganisms (GCM) 10K type strain sequencing project: providing services to taxonomists for standard genome sequencing and annotation.</title>
        <authorList>
            <consortium name="The Broad Institute Genomics Platform"/>
            <consortium name="The Broad Institute Genome Sequencing Center for Infectious Disease"/>
            <person name="Wu L."/>
            <person name="Ma J."/>
        </authorList>
    </citation>
    <scope>NUCLEOTIDE SEQUENCE [LARGE SCALE GENOMIC DNA]</scope>
    <source>
        <strain evidence="5 6">PSR21</strain>
    </source>
</reference>
<evidence type="ECO:0000313" key="6">
    <source>
        <dbReference type="Proteomes" id="UP001596547"/>
    </source>
</evidence>
<evidence type="ECO:0000259" key="3">
    <source>
        <dbReference type="Pfam" id="PF00501"/>
    </source>
</evidence>
<comment type="similarity">
    <text evidence="1">Belongs to the ATP-dependent AMP-binding enzyme family.</text>
</comment>
<dbReference type="AlphaFoldDB" id="A0ABD6ADU3"/>
<accession>A0ABD6ADU3</accession>
<comment type="caution">
    <text evidence="5">The sequence shown here is derived from an EMBL/GenBank/DDBJ whole genome shotgun (WGS) entry which is preliminary data.</text>
</comment>
<protein>
    <submittedName>
        <fullName evidence="5">Class I adenylate-forming enzyme family protein</fullName>
    </submittedName>
</protein>
<dbReference type="GeneID" id="79317073"/>
<evidence type="ECO:0000256" key="1">
    <source>
        <dbReference type="ARBA" id="ARBA00006432"/>
    </source>
</evidence>
<proteinExistence type="inferred from homology"/>
<keyword evidence="6" id="KW-1185">Reference proteome</keyword>
<dbReference type="Gene3D" id="3.40.50.12780">
    <property type="entry name" value="N-terminal domain of ligase-like"/>
    <property type="match status" value="1"/>
</dbReference>
<dbReference type="PANTHER" id="PTHR43201">
    <property type="entry name" value="ACYL-COA SYNTHETASE"/>
    <property type="match status" value="1"/>
</dbReference>
<name>A0ABD6ADU3_9EURY</name>
<dbReference type="GO" id="GO:0016874">
    <property type="term" value="F:ligase activity"/>
    <property type="evidence" value="ECO:0007669"/>
    <property type="project" value="UniProtKB-KW"/>
</dbReference>
<evidence type="ECO:0000256" key="2">
    <source>
        <dbReference type="ARBA" id="ARBA00022598"/>
    </source>
</evidence>
<dbReference type="InterPro" id="IPR025110">
    <property type="entry name" value="AMP-bd_C"/>
</dbReference>
<feature type="domain" description="AMP-dependent synthetase/ligase" evidence="3">
    <location>
        <begin position="13"/>
        <end position="392"/>
    </location>
</feature>
<dbReference type="PROSITE" id="PS00455">
    <property type="entry name" value="AMP_BINDING"/>
    <property type="match status" value="1"/>
</dbReference>
<dbReference type="PANTHER" id="PTHR43201:SF5">
    <property type="entry name" value="MEDIUM-CHAIN ACYL-COA LIGASE ACSF2, MITOCHONDRIAL"/>
    <property type="match status" value="1"/>
</dbReference>
<organism evidence="5 6">
    <name type="scientific">Halomarina halobia</name>
    <dbReference type="NCBI Taxonomy" id="3033386"/>
    <lineage>
        <taxon>Archaea</taxon>
        <taxon>Methanobacteriati</taxon>
        <taxon>Methanobacteriota</taxon>
        <taxon>Stenosarchaea group</taxon>
        <taxon>Halobacteria</taxon>
        <taxon>Halobacteriales</taxon>
        <taxon>Natronomonadaceae</taxon>
        <taxon>Halomarina</taxon>
    </lineage>
</organism>
<evidence type="ECO:0000259" key="4">
    <source>
        <dbReference type="Pfam" id="PF13193"/>
    </source>
</evidence>
<feature type="domain" description="AMP-binding enzyme C-terminal" evidence="4">
    <location>
        <begin position="444"/>
        <end position="520"/>
    </location>
</feature>